<evidence type="ECO:0000256" key="1">
    <source>
        <dbReference type="ARBA" id="ARBA00004377"/>
    </source>
</evidence>
<dbReference type="InterPro" id="IPR010129">
    <property type="entry name" value="T1SS_HlyD"/>
</dbReference>
<dbReference type="GO" id="GO:0005886">
    <property type="term" value="C:plasma membrane"/>
    <property type="evidence" value="ECO:0007669"/>
    <property type="project" value="UniProtKB-SubCell"/>
</dbReference>
<dbReference type="InterPro" id="IPR058982">
    <property type="entry name" value="Beta-barrel_AprE"/>
</dbReference>
<feature type="transmembrane region" description="Helical" evidence="9">
    <location>
        <begin position="38"/>
        <end position="60"/>
    </location>
</feature>
<dbReference type="Gene3D" id="2.40.30.170">
    <property type="match status" value="1"/>
</dbReference>
<keyword evidence="10" id="KW-0175">Coiled coil</keyword>
<dbReference type="PATRIC" id="fig|1238182.3.peg.2769"/>
<evidence type="ECO:0000256" key="7">
    <source>
        <dbReference type="ARBA" id="ARBA00022989"/>
    </source>
</evidence>
<dbReference type="Pfam" id="PF26002">
    <property type="entry name" value="Beta-barrel_AprE"/>
    <property type="match status" value="1"/>
</dbReference>
<sequence length="461" mass="50202">MIDRLKVLMGRPPDDEARAAGERPAASLSRLTRGSRRLGYGVAIVFFGGLGTWAAVAPLAGAAVAPGVVSPDGHRKTVQHLEGGILRAIHVREGQAVQAGEPLVTLEDTRALAEYRELRERILHLTATEARLTAEQADAAAIAWPDALASPPAEDDAATATTARAGEKALFDSRRAARQGRERILSRRVAQLDEEITGLRQVIAAQEEQVALIAEEIANVEQLYRSGLERLPRLLALKRQQADIRAEMAANRASIARNGQKIGETEMERLTLRQQDHERVSEELTRVRAELARLRSQAPSRADVLARRLVRAPIDGRVMNVRVTTEAGGVLGAGEPILDIVPEAARLVVEARVKPVDIDTVRPGMAARVVLTAYRQRSMPQIVGTLRSISADRLTDEASGEPYFLARVEVDPEALETAGGEDVRLMAGMPADVMILTGTRTMLDYLIQPLAESVRRSFRES</sequence>
<dbReference type="eggNOG" id="COG0845">
    <property type="taxonomic scope" value="Bacteria"/>
</dbReference>
<keyword evidence="3 9" id="KW-0813">Transport</keyword>
<gene>
    <name evidence="13" type="ORF">C882_0554</name>
</gene>
<accession>K9GVL8</accession>
<evidence type="ECO:0000256" key="3">
    <source>
        <dbReference type="ARBA" id="ARBA00022448"/>
    </source>
</evidence>
<dbReference type="GO" id="GO:0015031">
    <property type="term" value="P:protein transport"/>
    <property type="evidence" value="ECO:0007669"/>
    <property type="project" value="InterPro"/>
</dbReference>
<dbReference type="EMBL" id="ANHY01000013">
    <property type="protein sequence ID" value="EKV29247.1"/>
    <property type="molecule type" value="Genomic_DNA"/>
</dbReference>
<keyword evidence="7 9" id="KW-1133">Transmembrane helix</keyword>
<evidence type="ECO:0000256" key="4">
    <source>
        <dbReference type="ARBA" id="ARBA00022475"/>
    </source>
</evidence>
<feature type="domain" description="AprE-like beta-barrel" evidence="12">
    <location>
        <begin position="347"/>
        <end position="438"/>
    </location>
</feature>
<dbReference type="InterPro" id="IPR050739">
    <property type="entry name" value="MFP"/>
</dbReference>
<feature type="coiled-coil region" evidence="10">
    <location>
        <begin position="189"/>
        <end position="223"/>
    </location>
</feature>
<dbReference type="AlphaFoldDB" id="K9GVL8"/>
<feature type="domain" description="AprE-like long alpha-helical hairpin" evidence="11">
    <location>
        <begin position="112"/>
        <end position="303"/>
    </location>
</feature>
<comment type="similarity">
    <text evidence="2 9">Belongs to the membrane fusion protein (MFP) (TC 8.A.1) family.</text>
</comment>
<evidence type="ECO:0000256" key="10">
    <source>
        <dbReference type="SAM" id="Coils"/>
    </source>
</evidence>
<evidence type="ECO:0000256" key="9">
    <source>
        <dbReference type="RuleBase" id="RU365093"/>
    </source>
</evidence>
<proteinExistence type="inferred from homology"/>
<keyword evidence="4 9" id="KW-1003">Cell membrane</keyword>
<dbReference type="Gene3D" id="2.40.50.100">
    <property type="match status" value="1"/>
</dbReference>
<evidence type="ECO:0000256" key="5">
    <source>
        <dbReference type="ARBA" id="ARBA00022519"/>
    </source>
</evidence>
<name>K9GVL8_9PROT</name>
<dbReference type="Pfam" id="PF25994">
    <property type="entry name" value="HH_AprE"/>
    <property type="match status" value="1"/>
</dbReference>
<keyword evidence="5 9" id="KW-0997">Cell inner membrane</keyword>
<evidence type="ECO:0000259" key="12">
    <source>
        <dbReference type="Pfam" id="PF26002"/>
    </source>
</evidence>
<dbReference type="InterPro" id="IPR058781">
    <property type="entry name" value="HH_AprE-like"/>
</dbReference>
<protein>
    <recommendedName>
        <fullName evidence="9">Membrane fusion protein (MFP) family protein</fullName>
    </recommendedName>
</protein>
<dbReference type="PRINTS" id="PR01490">
    <property type="entry name" value="RTXTOXIND"/>
</dbReference>
<dbReference type="NCBIfam" id="TIGR01843">
    <property type="entry name" value="type_I_hlyD"/>
    <property type="match status" value="1"/>
</dbReference>
<dbReference type="STRING" id="1238182.C882_0554"/>
<dbReference type="PANTHER" id="PTHR30386:SF17">
    <property type="entry name" value="ALKALINE PROTEASE SECRETION PROTEIN APRE"/>
    <property type="match status" value="1"/>
</dbReference>
<evidence type="ECO:0000256" key="6">
    <source>
        <dbReference type="ARBA" id="ARBA00022692"/>
    </source>
</evidence>
<evidence type="ECO:0000313" key="14">
    <source>
        <dbReference type="Proteomes" id="UP000009881"/>
    </source>
</evidence>
<evidence type="ECO:0000259" key="11">
    <source>
        <dbReference type="Pfam" id="PF25994"/>
    </source>
</evidence>
<dbReference type="OrthoDB" id="9810980at2"/>
<evidence type="ECO:0000313" key="13">
    <source>
        <dbReference type="EMBL" id="EKV29247.1"/>
    </source>
</evidence>
<organism evidence="13 14">
    <name type="scientific">Caenispirillum salinarum AK4</name>
    <dbReference type="NCBI Taxonomy" id="1238182"/>
    <lineage>
        <taxon>Bacteria</taxon>
        <taxon>Pseudomonadati</taxon>
        <taxon>Pseudomonadota</taxon>
        <taxon>Alphaproteobacteria</taxon>
        <taxon>Rhodospirillales</taxon>
        <taxon>Novispirillaceae</taxon>
        <taxon>Caenispirillum</taxon>
    </lineage>
</organism>
<comment type="caution">
    <text evidence="13">The sequence shown here is derived from an EMBL/GenBank/DDBJ whole genome shotgun (WGS) entry which is preliminary data.</text>
</comment>
<dbReference type="RefSeq" id="WP_009541212.1">
    <property type="nucleotide sequence ID" value="NZ_ANHY01000013.1"/>
</dbReference>
<dbReference type="PANTHER" id="PTHR30386">
    <property type="entry name" value="MEMBRANE FUSION SUBUNIT OF EMRAB-TOLC MULTIDRUG EFFLUX PUMP"/>
    <property type="match status" value="1"/>
</dbReference>
<reference evidence="13 14" key="1">
    <citation type="journal article" date="2013" name="Genome Announc.">
        <title>Draft Genome Sequence of an Alphaproteobacterium, Caenispirillum salinarum AK4(T), Isolated from a Solar Saltern.</title>
        <authorList>
            <person name="Khatri I."/>
            <person name="Singh A."/>
            <person name="Korpole S."/>
            <person name="Pinnaka A.K."/>
            <person name="Subramanian S."/>
        </authorList>
    </citation>
    <scope>NUCLEOTIDE SEQUENCE [LARGE SCALE GENOMIC DNA]</scope>
    <source>
        <strain evidence="13 14">AK4</strain>
    </source>
</reference>
<evidence type="ECO:0000256" key="2">
    <source>
        <dbReference type="ARBA" id="ARBA00009477"/>
    </source>
</evidence>
<keyword evidence="14" id="KW-1185">Reference proteome</keyword>
<keyword evidence="6 9" id="KW-0812">Transmembrane</keyword>
<dbReference type="Proteomes" id="UP000009881">
    <property type="component" value="Unassembled WGS sequence"/>
</dbReference>
<comment type="subcellular location">
    <subcellularLocation>
        <location evidence="1 9">Cell inner membrane</location>
        <topology evidence="1 9">Single-pass membrane protein</topology>
    </subcellularLocation>
</comment>
<keyword evidence="8 9" id="KW-0472">Membrane</keyword>
<evidence type="ECO:0000256" key="8">
    <source>
        <dbReference type="ARBA" id="ARBA00023136"/>
    </source>
</evidence>